<keyword evidence="4" id="KW-1185">Reference proteome</keyword>
<organism evidence="3 4">
    <name type="scientific">Nanobdella aerobiophila</name>
    <dbReference type="NCBI Taxonomy" id="2586965"/>
    <lineage>
        <taxon>Archaea</taxon>
        <taxon>Nanobdellota</taxon>
        <taxon>Nanobdellia</taxon>
        <taxon>Nanobdellales</taxon>
        <taxon>Nanobdellaceae</taxon>
        <taxon>Nanobdella</taxon>
    </lineage>
</organism>
<dbReference type="GO" id="GO:1990904">
    <property type="term" value="C:ribonucleoprotein complex"/>
    <property type="evidence" value="ECO:0007669"/>
    <property type="project" value="UniProtKB-KW"/>
</dbReference>
<dbReference type="GO" id="GO:0006412">
    <property type="term" value="P:translation"/>
    <property type="evidence" value="ECO:0007669"/>
    <property type="project" value="InterPro"/>
</dbReference>
<evidence type="ECO:0000256" key="2">
    <source>
        <dbReference type="ARBA" id="ARBA00023274"/>
    </source>
</evidence>
<dbReference type="GO" id="GO:0003735">
    <property type="term" value="F:structural constituent of ribosome"/>
    <property type="evidence" value="ECO:0007669"/>
    <property type="project" value="InterPro"/>
</dbReference>
<dbReference type="GeneID" id="74568505"/>
<proteinExistence type="predicted"/>
<protein>
    <submittedName>
        <fullName evidence="3">30S ribosomal protein S3Ae</fullName>
    </submittedName>
</protein>
<dbReference type="AlphaFoldDB" id="A0A915SYC3"/>
<sequence>MAYNKKYADWGKKVWIDIIAPSNIFNEIKLGETPINKDNIENVVGRKLDLNLAFILNNFRYQNFKAIFKINKISGTKAYSDLVDIMLYPAYIRRVSRKGTSKIEESFEANTKDNYLIKVKPLIITKYKAHREQKNELRKSFRKYLEEKIPTLNYYELIEKMINYDLQNEVKQVLNKIFPVNNIEIRRITYIKQVQLAENK</sequence>
<evidence type="ECO:0000256" key="1">
    <source>
        <dbReference type="ARBA" id="ARBA00022980"/>
    </source>
</evidence>
<dbReference type="Pfam" id="PF01015">
    <property type="entry name" value="Ribosomal_S3Ae"/>
    <property type="match status" value="1"/>
</dbReference>
<name>A0A915SYC3_9ARCH</name>
<accession>A0A915SYC3</accession>
<dbReference type="SMART" id="SM01397">
    <property type="entry name" value="Ribosomal_S3Ae"/>
    <property type="match status" value="1"/>
</dbReference>
<dbReference type="GO" id="GO:0005840">
    <property type="term" value="C:ribosome"/>
    <property type="evidence" value="ECO:0007669"/>
    <property type="project" value="UniProtKB-KW"/>
</dbReference>
<gene>
    <name evidence="3" type="ORF">MJ1_0559</name>
</gene>
<dbReference type="KEGG" id="naer:MJ1_0559"/>
<evidence type="ECO:0000313" key="4">
    <source>
        <dbReference type="Proteomes" id="UP001055553"/>
    </source>
</evidence>
<dbReference type="EMBL" id="AP019769">
    <property type="protein sequence ID" value="BBL45710.1"/>
    <property type="molecule type" value="Genomic_DNA"/>
</dbReference>
<keyword evidence="1 3" id="KW-0689">Ribosomal protein</keyword>
<reference evidence="4" key="1">
    <citation type="journal article" date="2022" name="Int. J. Syst. Evol. Microbiol.">
        <title>Nanobdella aerobiophila gen. nov., sp. nov., a thermoacidophilic, obligate ectosymbiotic archaeon, and proposal of Nanobdellaceae fam. nov., Nanobdellales ord. nov. and Nanobdellia class. nov.</title>
        <authorList>
            <person name="Kato S."/>
            <person name="Ogasawara A."/>
            <person name="Itoh T."/>
            <person name="Sakai H.D."/>
            <person name="Shimizu M."/>
            <person name="Yuki M."/>
            <person name="Kaneko M."/>
            <person name="Takashina T."/>
            <person name="Ohkuma M."/>
        </authorList>
    </citation>
    <scope>NUCLEOTIDE SEQUENCE [LARGE SCALE GENOMIC DNA]</scope>
    <source>
        <strain evidence="4">MJ1</strain>
    </source>
</reference>
<dbReference type="RefSeq" id="WP_258393024.1">
    <property type="nucleotide sequence ID" value="NZ_AP019769.1"/>
</dbReference>
<dbReference type="InterPro" id="IPR001593">
    <property type="entry name" value="Ribosomal_eS1"/>
</dbReference>
<dbReference type="Proteomes" id="UP001055553">
    <property type="component" value="Chromosome"/>
</dbReference>
<keyword evidence="2" id="KW-0687">Ribonucleoprotein</keyword>
<evidence type="ECO:0000313" key="3">
    <source>
        <dbReference type="EMBL" id="BBL45710.1"/>
    </source>
</evidence>